<accession>A0A6J2PNT9</accession>
<dbReference type="Proteomes" id="UP000504630">
    <property type="component" value="Chromosome 5"/>
</dbReference>
<feature type="compositionally biased region" description="Polar residues" evidence="1">
    <location>
        <begin position="406"/>
        <end position="418"/>
    </location>
</feature>
<feature type="domain" description="CFA20" evidence="2">
    <location>
        <begin position="29"/>
        <end position="199"/>
    </location>
</feature>
<feature type="region of interest" description="Disordered" evidence="1">
    <location>
        <begin position="249"/>
        <end position="300"/>
    </location>
</feature>
<dbReference type="AlphaFoldDB" id="A0A6J2PNT9"/>
<evidence type="ECO:0000313" key="4">
    <source>
        <dbReference type="RefSeq" id="XP_029287818.1"/>
    </source>
</evidence>
<dbReference type="InterPro" id="IPR040441">
    <property type="entry name" value="CFA20/CFAP20DC"/>
</dbReference>
<dbReference type="CTD" id="200844"/>
<protein>
    <submittedName>
        <fullName evidence="4">Protein CFAP20DC isoform X1</fullName>
    </submittedName>
</protein>
<feature type="region of interest" description="Disordered" evidence="1">
    <location>
        <begin position="350"/>
        <end position="418"/>
    </location>
</feature>
<dbReference type="FunCoup" id="A0A6J2PNT9">
    <property type="interactions" value="288"/>
</dbReference>
<gene>
    <name evidence="4" type="primary">cfap20dc</name>
</gene>
<reference evidence="4" key="1">
    <citation type="submission" date="2025-08" db="UniProtKB">
        <authorList>
            <consortium name="RefSeq"/>
        </authorList>
    </citation>
    <scope>IDENTIFICATION</scope>
</reference>
<keyword evidence="3" id="KW-1185">Reference proteome</keyword>
<dbReference type="RefSeq" id="XP_029287818.1">
    <property type="nucleotide sequence ID" value="XM_029431958.1"/>
</dbReference>
<dbReference type="Pfam" id="PF05018">
    <property type="entry name" value="CFA20_dom"/>
    <property type="match status" value="1"/>
</dbReference>
<feature type="compositionally biased region" description="Polar residues" evidence="1">
    <location>
        <begin position="541"/>
        <end position="556"/>
    </location>
</feature>
<dbReference type="PANTHER" id="PTHR12458">
    <property type="entry name" value="ORF PROTEIN"/>
    <property type="match status" value="1"/>
</dbReference>
<feature type="region of interest" description="Disordered" evidence="1">
    <location>
        <begin position="488"/>
        <end position="586"/>
    </location>
</feature>
<name>A0A6J2PNT9_COTGO</name>
<dbReference type="GeneID" id="115008382"/>
<feature type="compositionally biased region" description="Basic and acidic residues" evidence="1">
    <location>
        <begin position="645"/>
        <end position="658"/>
    </location>
</feature>
<dbReference type="InterPro" id="IPR007714">
    <property type="entry name" value="CFA20_dom"/>
</dbReference>
<evidence type="ECO:0000259" key="2">
    <source>
        <dbReference type="Pfam" id="PF05018"/>
    </source>
</evidence>
<evidence type="ECO:0000313" key="3">
    <source>
        <dbReference type="Proteomes" id="UP000504630"/>
    </source>
</evidence>
<dbReference type="InParanoid" id="A0A6J2PNT9"/>
<feature type="compositionally biased region" description="Basic and acidic residues" evidence="1">
    <location>
        <begin position="514"/>
        <end position="524"/>
    </location>
</feature>
<feature type="compositionally biased region" description="Basic and acidic residues" evidence="1">
    <location>
        <begin position="357"/>
        <end position="367"/>
    </location>
</feature>
<feature type="compositionally biased region" description="Acidic residues" evidence="1">
    <location>
        <begin position="525"/>
        <end position="537"/>
    </location>
</feature>
<evidence type="ECO:0000256" key="1">
    <source>
        <dbReference type="SAM" id="MobiDB-lite"/>
    </source>
</evidence>
<feature type="region of interest" description="Disordered" evidence="1">
    <location>
        <begin position="645"/>
        <end position="667"/>
    </location>
</feature>
<dbReference type="OrthoDB" id="10261083at2759"/>
<sequence>MLKICSKTTTSSNLDKQALSTVGVTSRKMFRNNYQGGAVVEIFSGQGKDPVAKWKLCGGPSAIHKEYNKEVKGFVYCLDGSSQTVKMQMPENGKMSLGLLQRFLVLQVNIPQCKDFSIELVLTDSEHLKRRLYLSTVHKELSATPLHAKIPFVGLKRSIWSTLCIDLVSFTGALFKGFLTLDGITLFATCKVRRIFTMKTEPTGMSHDDMFLSGAGLLDLIPRSCQFPPDVKHVTQVLNMENLPKAGLLSSDCVPDQSTSARPTGYRRSRPQGVLYTASGSRVSGPPPPTGRKSSAASDQMNRSVLFISNAGSPSSKMTQKVAAESESIAKLSENLSHGKPSHILVDATLGSLQPHPPEDRVFDKQGSKKLQVYSAGRERRASSASLGAVPGGHRKRGKPREKCTSPPSRQESEQQPLTLTETTKHLTADECSCSPAKEGSGAAPTPAECLSCSVCPGLSGDMQVFSSWESNEGSEPQLTLQEEVFTFSSQPHSPKRGQGHGDQEKVEMEDDPVENRSGRRCEAQPEDDFIGSESDEDKSSTTLNPASPRSPSPTLDVQLVVHPESHNMERTTPTGLSPATTSMQSSSSGRAKAAEIAPTRCLSPSVTPSRQENKCVPCGSEIVNQVVDEKSSVSLSRRLLQEVKLNDSTQHKEEENNTPKPVDSSAYNLNLLTNLRTHGDDGDNELRMLASLKREQEEDECRASGLSASQIHHCNVSISMSTDDASTWTHISMPANQGHHYQKEMNPLLQSNPREWMDVLSPPIMPPSQLRRSGNTWNNLEDLIGGRDESLNEPEKEDEYLNLLYDPCLNCYFDPKTGKYYELA</sequence>
<proteinExistence type="predicted"/>
<dbReference type="KEGG" id="cgob:115008382"/>
<organism evidence="3 4">
    <name type="scientific">Cottoperca gobio</name>
    <name type="common">Frogmouth</name>
    <name type="synonym">Aphritis gobio</name>
    <dbReference type="NCBI Taxonomy" id="56716"/>
    <lineage>
        <taxon>Eukaryota</taxon>
        <taxon>Metazoa</taxon>
        <taxon>Chordata</taxon>
        <taxon>Craniata</taxon>
        <taxon>Vertebrata</taxon>
        <taxon>Euteleostomi</taxon>
        <taxon>Actinopterygii</taxon>
        <taxon>Neopterygii</taxon>
        <taxon>Teleostei</taxon>
        <taxon>Neoteleostei</taxon>
        <taxon>Acanthomorphata</taxon>
        <taxon>Eupercaria</taxon>
        <taxon>Perciformes</taxon>
        <taxon>Notothenioidei</taxon>
        <taxon>Bovichtidae</taxon>
        <taxon>Cottoperca</taxon>
    </lineage>
</organism>